<name>A0A1N6FH88_9FLAO</name>
<evidence type="ECO:0000313" key="2">
    <source>
        <dbReference type="Proteomes" id="UP000184782"/>
    </source>
</evidence>
<protein>
    <submittedName>
        <fullName evidence="1">Uncharacterized protein</fullName>
    </submittedName>
</protein>
<gene>
    <name evidence="1" type="ORF">SAMN05421769_1303</name>
</gene>
<reference evidence="2" key="1">
    <citation type="submission" date="2016-12" db="EMBL/GenBank/DDBJ databases">
        <authorList>
            <person name="Varghese N."/>
            <person name="Submissions S."/>
        </authorList>
    </citation>
    <scope>NUCLEOTIDE SEQUENCE [LARGE SCALE GENOMIC DNA]</scope>
    <source>
        <strain evidence="2">DSM 16779</strain>
    </source>
</reference>
<dbReference type="EMBL" id="FSRQ01000001">
    <property type="protein sequence ID" value="SIN94629.1"/>
    <property type="molecule type" value="Genomic_DNA"/>
</dbReference>
<accession>A0A1N6FH88</accession>
<proteinExistence type="predicted"/>
<dbReference type="OrthoDB" id="1332330at2"/>
<evidence type="ECO:0000313" key="1">
    <source>
        <dbReference type="EMBL" id="SIN94629.1"/>
    </source>
</evidence>
<sequence length="253" mass="30575">MKKLIGLLDKKYNNILVAKLCVDFPTFCMKKSILLLFCLISIFKYSQEYQFDYFIREKSEHQLPKKKVWSKEWFYNVKTDTKLNLESYNDKVIAVLYSEDYSLKHVFKVKKVGEQLNFIYKHSRKINQDYYPKIIYNGKEVFDIKKLDSLKYSFVVFKDSKRKKKVIEAVVNLETADFEYLDFRIDHIITREAEKQLKNLLHQNQKYIVRSVDYKYNSKYNRSNFFELIQKIDLTVEVPKVLKESTNWSDFED</sequence>
<keyword evidence="2" id="KW-1185">Reference proteome</keyword>
<organism evidence="1 2">
    <name type="scientific">Chryseobacterium scophthalmum</name>
    <dbReference type="NCBI Taxonomy" id="59733"/>
    <lineage>
        <taxon>Bacteria</taxon>
        <taxon>Pseudomonadati</taxon>
        <taxon>Bacteroidota</taxon>
        <taxon>Flavobacteriia</taxon>
        <taxon>Flavobacteriales</taxon>
        <taxon>Weeksellaceae</taxon>
        <taxon>Chryseobacterium group</taxon>
        <taxon>Chryseobacterium</taxon>
    </lineage>
</organism>
<dbReference type="Proteomes" id="UP000184782">
    <property type="component" value="Unassembled WGS sequence"/>
</dbReference>
<dbReference type="AlphaFoldDB" id="A0A1N6FH88"/>
<dbReference type="RefSeq" id="WP_074229471.1">
    <property type="nucleotide sequence ID" value="NZ_FSRQ01000001.1"/>
</dbReference>
<dbReference type="STRING" id="59733.SAMN05421769_1303"/>